<proteinExistence type="predicted"/>
<accession>A0A819RJ46</accession>
<feature type="non-terminal residue" evidence="1">
    <location>
        <position position="1"/>
    </location>
</feature>
<protein>
    <submittedName>
        <fullName evidence="1">Uncharacterized protein</fullName>
    </submittedName>
</protein>
<evidence type="ECO:0000313" key="1">
    <source>
        <dbReference type="EMBL" id="CAF4053289.1"/>
    </source>
</evidence>
<evidence type="ECO:0000313" key="2">
    <source>
        <dbReference type="Proteomes" id="UP000663844"/>
    </source>
</evidence>
<sequence length="41" mass="4621">IIDYGSGRGYLGVQISHDYDRNVLGIESCDIHLIVILFLSR</sequence>
<reference evidence="1" key="1">
    <citation type="submission" date="2021-02" db="EMBL/GenBank/DDBJ databases">
        <authorList>
            <person name="Nowell W R."/>
        </authorList>
    </citation>
    <scope>NUCLEOTIDE SEQUENCE</scope>
</reference>
<dbReference type="AlphaFoldDB" id="A0A819RJ46"/>
<organism evidence="1 2">
    <name type="scientific">Adineta steineri</name>
    <dbReference type="NCBI Taxonomy" id="433720"/>
    <lineage>
        <taxon>Eukaryota</taxon>
        <taxon>Metazoa</taxon>
        <taxon>Spiralia</taxon>
        <taxon>Gnathifera</taxon>
        <taxon>Rotifera</taxon>
        <taxon>Eurotatoria</taxon>
        <taxon>Bdelloidea</taxon>
        <taxon>Adinetida</taxon>
        <taxon>Adinetidae</taxon>
        <taxon>Adineta</taxon>
    </lineage>
</organism>
<gene>
    <name evidence="1" type="ORF">OXD698_LOCUS32672</name>
</gene>
<dbReference type="EMBL" id="CAJOAZ010004312">
    <property type="protein sequence ID" value="CAF4053289.1"/>
    <property type="molecule type" value="Genomic_DNA"/>
</dbReference>
<name>A0A819RJ46_9BILA</name>
<comment type="caution">
    <text evidence="1">The sequence shown here is derived from an EMBL/GenBank/DDBJ whole genome shotgun (WGS) entry which is preliminary data.</text>
</comment>
<dbReference type="Proteomes" id="UP000663844">
    <property type="component" value="Unassembled WGS sequence"/>
</dbReference>